<dbReference type="InterPro" id="IPR015914">
    <property type="entry name" value="PAPs_N"/>
</dbReference>
<dbReference type="GO" id="GO:0003993">
    <property type="term" value="F:acid phosphatase activity"/>
    <property type="evidence" value="ECO:0007669"/>
    <property type="project" value="InterPro"/>
</dbReference>
<dbReference type="EMBL" id="FNZK01000003">
    <property type="protein sequence ID" value="SEJ12858.1"/>
    <property type="molecule type" value="Genomic_DNA"/>
</dbReference>
<keyword evidence="2" id="KW-0472">Membrane</keyword>
<accession>A0A1H6W7B1</accession>
<keyword evidence="2" id="KW-0812">Transmembrane</keyword>
<dbReference type="STRING" id="84035.SAMN05660742_103268"/>
<protein>
    <submittedName>
        <fullName evidence="4">3',5'-cyclic AMP phosphodiesterase CpdA</fullName>
    </submittedName>
</protein>
<dbReference type="InterPro" id="IPR029052">
    <property type="entry name" value="Metallo-depent_PP-like"/>
</dbReference>
<keyword evidence="1" id="KW-0732">Signal</keyword>
<gene>
    <name evidence="4" type="ORF">SAMN05660742_103268</name>
</gene>
<dbReference type="Gene3D" id="3.60.21.10">
    <property type="match status" value="1"/>
</dbReference>
<dbReference type="PANTHER" id="PTHR45867">
    <property type="entry name" value="PURPLE ACID PHOSPHATASE"/>
    <property type="match status" value="1"/>
</dbReference>
<dbReference type="Pfam" id="PF16656">
    <property type="entry name" value="Pur_ac_phosph_N"/>
    <property type="match status" value="1"/>
</dbReference>
<dbReference type="PANTHER" id="PTHR45867:SF3">
    <property type="entry name" value="ACID PHOSPHATASE TYPE 7"/>
    <property type="match status" value="1"/>
</dbReference>
<keyword evidence="2" id="KW-1133">Transmembrane helix</keyword>
<dbReference type="RefSeq" id="WP_091829696.1">
    <property type="nucleotide sequence ID" value="NZ_FNZK01000003.1"/>
</dbReference>
<dbReference type="SUPFAM" id="SSF56300">
    <property type="entry name" value="Metallo-dependent phosphatases"/>
    <property type="match status" value="1"/>
</dbReference>
<evidence type="ECO:0000256" key="1">
    <source>
        <dbReference type="ARBA" id="ARBA00022729"/>
    </source>
</evidence>
<evidence type="ECO:0000256" key="2">
    <source>
        <dbReference type="SAM" id="Phobius"/>
    </source>
</evidence>
<keyword evidence="5" id="KW-1185">Reference proteome</keyword>
<dbReference type="SUPFAM" id="SSF49363">
    <property type="entry name" value="Purple acid phosphatase, N-terminal domain"/>
    <property type="match status" value="1"/>
</dbReference>
<sequence length="442" mass="51046">MNIENNKLSRRKFVKLMSGILVGAAGVYTFLSEVRSWSQQTIQSAKTMAGHYLPMGEMDAVAVRQIITKDSAVSRTIMWQSEFPEKAAVVEYRTKGEAALKSSTATDEEFSDDKTTTYIHVAELDNLNPGEEYEYRVGDDNKRSDWHALKTDAGRAFKALIFPDSQSSDYSDWKNLAQFAQKANPDAAFFVNMGDLVDNGEDHTQWRAWFDGVAGIIDRIPLVPLLGNHETYNLDWKVRMPEAYLHLFSLPQNGFPERQNQFYSFDYGSVHFIVLNTQFDEMEQFQPGLFEIQKEWFVNDLTQTTKKWKVVLMHKDVLIYKFKTRQSDRQSGISDIGKDWMPLFDEYNIDVVLTGHLHTYRRRERLYNFQPDERGPLYILTGVAGNVRYPNLWGDHPFDKVVAPQPETDNYMTLEVDEKVLRLQSFLPSGEEIDHVEITKNV</sequence>
<evidence type="ECO:0000313" key="4">
    <source>
        <dbReference type="EMBL" id="SEJ12858.1"/>
    </source>
</evidence>
<feature type="transmembrane region" description="Helical" evidence="2">
    <location>
        <begin position="12"/>
        <end position="31"/>
    </location>
</feature>
<dbReference type="AlphaFoldDB" id="A0A1H6W7B1"/>
<dbReference type="InterPro" id="IPR008963">
    <property type="entry name" value="Purple_acid_Pase-like_N"/>
</dbReference>
<dbReference type="Gene3D" id="2.60.40.380">
    <property type="entry name" value="Purple acid phosphatase-like, N-terminal"/>
    <property type="match status" value="1"/>
</dbReference>
<evidence type="ECO:0000259" key="3">
    <source>
        <dbReference type="Pfam" id="PF16656"/>
    </source>
</evidence>
<organism evidence="4 5">
    <name type="scientific">Propionispira arboris</name>
    <dbReference type="NCBI Taxonomy" id="84035"/>
    <lineage>
        <taxon>Bacteria</taxon>
        <taxon>Bacillati</taxon>
        <taxon>Bacillota</taxon>
        <taxon>Negativicutes</taxon>
        <taxon>Selenomonadales</taxon>
        <taxon>Selenomonadaceae</taxon>
        <taxon>Propionispira</taxon>
    </lineage>
</organism>
<dbReference type="GO" id="GO:0046872">
    <property type="term" value="F:metal ion binding"/>
    <property type="evidence" value="ECO:0007669"/>
    <property type="project" value="InterPro"/>
</dbReference>
<feature type="domain" description="Purple acid phosphatase N-terminal" evidence="3">
    <location>
        <begin position="67"/>
        <end position="151"/>
    </location>
</feature>
<proteinExistence type="predicted"/>
<dbReference type="Proteomes" id="UP000199662">
    <property type="component" value="Unassembled WGS sequence"/>
</dbReference>
<reference evidence="4 5" key="1">
    <citation type="submission" date="2016-10" db="EMBL/GenBank/DDBJ databases">
        <authorList>
            <person name="de Groot N.N."/>
        </authorList>
    </citation>
    <scope>NUCLEOTIDE SEQUENCE [LARGE SCALE GENOMIC DNA]</scope>
    <source>
        <strain evidence="4 5">DSM 2179</strain>
    </source>
</reference>
<name>A0A1H6W7B1_9FIRM</name>
<evidence type="ECO:0000313" key="5">
    <source>
        <dbReference type="Proteomes" id="UP000199662"/>
    </source>
</evidence>